<feature type="region of interest" description="Disordered" evidence="3">
    <location>
        <begin position="162"/>
        <end position="182"/>
    </location>
</feature>
<feature type="domain" description="Thiamine pyrophosphate enzyme TPP-binding" evidence="4">
    <location>
        <begin position="376"/>
        <end position="493"/>
    </location>
</feature>
<name>C7M0L5_ACIFD</name>
<dbReference type="InterPro" id="IPR012001">
    <property type="entry name" value="Thiamin_PyroP_enz_TPP-bd_dom"/>
</dbReference>
<dbReference type="Pfam" id="PF02776">
    <property type="entry name" value="TPP_enzyme_N"/>
    <property type="match status" value="1"/>
</dbReference>
<evidence type="ECO:0000259" key="5">
    <source>
        <dbReference type="Pfam" id="PF02776"/>
    </source>
</evidence>
<evidence type="ECO:0000256" key="2">
    <source>
        <dbReference type="ARBA" id="ARBA00023052"/>
    </source>
</evidence>
<dbReference type="OrthoDB" id="2443624at2"/>
<evidence type="ECO:0000313" key="6">
    <source>
        <dbReference type="EMBL" id="ACU54523.1"/>
    </source>
</evidence>
<protein>
    <submittedName>
        <fullName evidence="6">Thiamine pyrophosphate protein domain protein TPP-binding</fullName>
    </submittedName>
</protein>
<keyword evidence="7" id="KW-1185">Reference proteome</keyword>
<dbReference type="HOGENOM" id="CLU_013748_8_0_11"/>
<keyword evidence="2" id="KW-0786">Thiamine pyrophosphate</keyword>
<dbReference type="SUPFAM" id="SSF52518">
    <property type="entry name" value="Thiamin diphosphate-binding fold (THDP-binding)"/>
    <property type="match status" value="2"/>
</dbReference>
<evidence type="ECO:0000256" key="3">
    <source>
        <dbReference type="SAM" id="MobiDB-lite"/>
    </source>
</evidence>
<dbReference type="CDD" id="cd07035">
    <property type="entry name" value="TPP_PYR_POX_like"/>
    <property type="match status" value="1"/>
</dbReference>
<dbReference type="InterPro" id="IPR029061">
    <property type="entry name" value="THDP-binding"/>
</dbReference>
<dbReference type="Proteomes" id="UP000000771">
    <property type="component" value="Chromosome"/>
</dbReference>
<dbReference type="STRING" id="525909.Afer_1601"/>
<dbReference type="RefSeq" id="WP_015799002.1">
    <property type="nucleotide sequence ID" value="NC_013124.1"/>
</dbReference>
<comment type="similarity">
    <text evidence="1">Belongs to the TPP enzyme family.</text>
</comment>
<dbReference type="Gene3D" id="3.40.50.970">
    <property type="match status" value="2"/>
</dbReference>
<evidence type="ECO:0000256" key="1">
    <source>
        <dbReference type="ARBA" id="ARBA00007812"/>
    </source>
</evidence>
<evidence type="ECO:0000259" key="4">
    <source>
        <dbReference type="Pfam" id="PF02775"/>
    </source>
</evidence>
<proteinExistence type="inferred from homology"/>
<dbReference type="PANTHER" id="PTHR18968">
    <property type="entry name" value="THIAMINE PYROPHOSPHATE ENZYMES"/>
    <property type="match status" value="1"/>
</dbReference>
<dbReference type="Pfam" id="PF02775">
    <property type="entry name" value="TPP_enzyme_C"/>
    <property type="match status" value="1"/>
</dbReference>
<dbReference type="PANTHER" id="PTHR18968:SF86">
    <property type="entry name" value="ACETOLACTATE SYNTHASE LARGE SUBUNIT ILVX-RELATED"/>
    <property type="match status" value="1"/>
</dbReference>
<feature type="domain" description="Thiamine pyrophosphate enzyme N-terminal TPP-binding" evidence="5">
    <location>
        <begin position="1"/>
        <end position="104"/>
    </location>
</feature>
<organism evidence="6 7">
    <name type="scientific">Acidimicrobium ferrooxidans (strain DSM 10331 / JCM 15462 / NBRC 103882 / ICP)</name>
    <dbReference type="NCBI Taxonomy" id="525909"/>
    <lineage>
        <taxon>Bacteria</taxon>
        <taxon>Bacillati</taxon>
        <taxon>Actinomycetota</taxon>
        <taxon>Acidimicrobiia</taxon>
        <taxon>Acidimicrobiales</taxon>
        <taxon>Acidimicrobiaceae</taxon>
        <taxon>Acidimicrobium</taxon>
    </lineage>
</organism>
<dbReference type="InterPro" id="IPR011766">
    <property type="entry name" value="TPP_enzyme_TPP-bd"/>
</dbReference>
<dbReference type="AlphaFoldDB" id="C7M0L5"/>
<sequence>MNGAELAALTLSDLGVGVVFANPGTSELVLVDALERRGPRPILVTHELVAMGAADAHGRLGRLGAALVHLGPGLSNGLAFVHDARRAHTPMLVLVGEHPRSHRALDTPLTMRIASLAEAIDVPMIAIDDPALIAPQLRAAATIATTQRTPVVVTLDAVAMEREATPSDPSAPPTTAHEAPSIPRARLEAAIDLVRAGECTLLLGARVLEPDARALARAIADDTGLRLLAETFPASHRYGEGAGRIERLAYLPLMARPQLATARSVLVLGTDAPSAWFAHLEQDPRLWPLAAPLVRLDGQDEDPRVVLEHLAKALGVTPAPPPTSQPIPAPDPHAALDGSTLAAVIARAVQADDVVIDEARTAAPALYEQLADARRHHYIGHPGGAIGEGASLALGAATLGASVLAVVADGGFLYAPQAIWTMVREHLDVTVVLAVNGGYRILEIEQTIAGLDLHPELTRLDDPGWDFAGLAAAMGARTTTATTVAELEAALRDRHGVHVIVATVSQ</sequence>
<dbReference type="GO" id="GO:0030976">
    <property type="term" value="F:thiamine pyrophosphate binding"/>
    <property type="evidence" value="ECO:0007669"/>
    <property type="project" value="InterPro"/>
</dbReference>
<dbReference type="eggNOG" id="COG0028">
    <property type="taxonomic scope" value="Bacteria"/>
</dbReference>
<dbReference type="EMBL" id="CP001631">
    <property type="protein sequence ID" value="ACU54523.1"/>
    <property type="molecule type" value="Genomic_DNA"/>
</dbReference>
<evidence type="ECO:0000313" key="7">
    <source>
        <dbReference type="Proteomes" id="UP000000771"/>
    </source>
</evidence>
<dbReference type="KEGG" id="afo:Afer_1601"/>
<dbReference type="GO" id="GO:0050660">
    <property type="term" value="F:flavin adenine dinucleotide binding"/>
    <property type="evidence" value="ECO:0007669"/>
    <property type="project" value="TreeGrafter"/>
</dbReference>
<gene>
    <name evidence="6" type="ordered locus">Afer_1601</name>
</gene>
<reference evidence="6 7" key="1">
    <citation type="journal article" date="2009" name="Stand. Genomic Sci.">
        <title>Complete genome sequence of Acidimicrobium ferrooxidans type strain (ICP).</title>
        <authorList>
            <person name="Clum A."/>
            <person name="Nolan M."/>
            <person name="Lang E."/>
            <person name="Glavina Del Rio T."/>
            <person name="Tice H."/>
            <person name="Copeland A."/>
            <person name="Cheng J.F."/>
            <person name="Lucas S."/>
            <person name="Chen F."/>
            <person name="Bruce D."/>
            <person name="Goodwin L."/>
            <person name="Pitluck S."/>
            <person name="Ivanova N."/>
            <person name="Mavrommatis K."/>
            <person name="Mikhailova N."/>
            <person name="Pati A."/>
            <person name="Chen A."/>
            <person name="Palaniappan K."/>
            <person name="Goker M."/>
            <person name="Spring S."/>
            <person name="Land M."/>
            <person name="Hauser L."/>
            <person name="Chang Y.J."/>
            <person name="Jeffries C.C."/>
            <person name="Chain P."/>
            <person name="Bristow J."/>
            <person name="Eisen J.A."/>
            <person name="Markowitz V."/>
            <person name="Hugenholtz P."/>
            <person name="Kyrpides N.C."/>
            <person name="Klenk H.P."/>
            <person name="Lapidus A."/>
        </authorList>
    </citation>
    <scope>NUCLEOTIDE SEQUENCE [LARGE SCALE GENOMIC DNA]</scope>
    <source>
        <strain evidence="7">DSM 10331 / JCM 15462 / NBRC 103882 / ICP</strain>
    </source>
</reference>
<dbReference type="InterPro" id="IPR045229">
    <property type="entry name" value="TPP_enz"/>
</dbReference>
<dbReference type="GO" id="GO:0003984">
    <property type="term" value="F:acetolactate synthase activity"/>
    <property type="evidence" value="ECO:0007669"/>
    <property type="project" value="TreeGrafter"/>
</dbReference>
<dbReference type="NCBIfam" id="NF005760">
    <property type="entry name" value="PRK07586.1"/>
    <property type="match status" value="1"/>
</dbReference>
<accession>C7M0L5</accession>
<dbReference type="GO" id="GO:0000287">
    <property type="term" value="F:magnesium ion binding"/>
    <property type="evidence" value="ECO:0007669"/>
    <property type="project" value="UniProtKB-ARBA"/>
</dbReference>